<evidence type="ECO:0000256" key="1">
    <source>
        <dbReference type="ARBA" id="ARBA00022679"/>
    </source>
</evidence>
<dbReference type="RefSeq" id="WP_120009024.1">
    <property type="nucleotide sequence ID" value="NZ_JALBUU010000004.1"/>
</dbReference>
<keyword evidence="2" id="KW-0012">Acyltransferase</keyword>
<evidence type="ECO:0000259" key="3">
    <source>
        <dbReference type="PROSITE" id="PS51186"/>
    </source>
</evidence>
<dbReference type="Proteomes" id="UP001201985">
    <property type="component" value="Unassembled WGS sequence"/>
</dbReference>
<dbReference type="InterPro" id="IPR050832">
    <property type="entry name" value="Bact_Acetyltransf"/>
</dbReference>
<dbReference type="CDD" id="cd04301">
    <property type="entry name" value="NAT_SF"/>
    <property type="match status" value="1"/>
</dbReference>
<evidence type="ECO:0000313" key="4">
    <source>
        <dbReference type="EMBL" id="MCI0752969.1"/>
    </source>
</evidence>
<proteinExistence type="predicted"/>
<dbReference type="Gene3D" id="3.40.630.30">
    <property type="match status" value="1"/>
</dbReference>
<feature type="domain" description="N-acetyltransferase" evidence="3">
    <location>
        <begin position="2"/>
        <end position="179"/>
    </location>
</feature>
<dbReference type="SUPFAM" id="SSF55729">
    <property type="entry name" value="Acyl-CoA N-acyltransferases (Nat)"/>
    <property type="match status" value="1"/>
</dbReference>
<name>A0ABS9W100_9PROT</name>
<sequence length="191" mass="20274">MIRIRRARPADAAAIAAVHVASWRTTYPGILPDAYLAGLSPLRLAASYHRGMTDRRQAAATFVAVAPAGPGDDGPRIVGFSSGRRLESGPPGIALAQSEIETLYVLDDWRDQGIGRRLMRAAAAHLAAVGSRSVMLWVLSANPSRWFYQRLGGRFAAAGTVAVGGRAVPQVALLWSPIEHLLQATARADGA</sequence>
<protein>
    <submittedName>
        <fullName evidence="4">GNAT family N-acetyltransferase</fullName>
    </submittedName>
</protein>
<accession>A0ABS9W100</accession>
<dbReference type="EMBL" id="JALBUU010000004">
    <property type="protein sequence ID" value="MCI0752969.1"/>
    <property type="molecule type" value="Genomic_DNA"/>
</dbReference>
<comment type="caution">
    <text evidence="4">The sequence shown here is derived from an EMBL/GenBank/DDBJ whole genome shotgun (WGS) entry which is preliminary data.</text>
</comment>
<dbReference type="InterPro" id="IPR000182">
    <property type="entry name" value="GNAT_dom"/>
</dbReference>
<dbReference type="PROSITE" id="PS51186">
    <property type="entry name" value="GNAT"/>
    <property type="match status" value="1"/>
</dbReference>
<gene>
    <name evidence="4" type="ORF">MON41_04235</name>
</gene>
<dbReference type="Pfam" id="PF00583">
    <property type="entry name" value="Acetyltransf_1"/>
    <property type="match status" value="1"/>
</dbReference>
<reference evidence="4 5" key="1">
    <citation type="submission" date="2022-03" db="EMBL/GenBank/DDBJ databases">
        <title>Complete genome analysis of Roseomonas KG 17.1 : a prolific producer of plant growth promoters.</title>
        <authorList>
            <person name="Saadouli I."/>
            <person name="Najjari A."/>
            <person name="Mosbah A."/>
            <person name="Ouzari H.I."/>
        </authorList>
    </citation>
    <scope>NUCLEOTIDE SEQUENCE [LARGE SCALE GENOMIC DNA]</scope>
    <source>
        <strain evidence="4 5">KG17-1</strain>
    </source>
</reference>
<keyword evidence="5" id="KW-1185">Reference proteome</keyword>
<evidence type="ECO:0000256" key="2">
    <source>
        <dbReference type="ARBA" id="ARBA00023315"/>
    </source>
</evidence>
<dbReference type="InterPro" id="IPR016181">
    <property type="entry name" value="Acyl_CoA_acyltransferase"/>
</dbReference>
<keyword evidence="1" id="KW-0808">Transferase</keyword>
<dbReference type="PANTHER" id="PTHR43877">
    <property type="entry name" value="AMINOALKYLPHOSPHONATE N-ACETYLTRANSFERASE-RELATED-RELATED"/>
    <property type="match status" value="1"/>
</dbReference>
<evidence type="ECO:0000313" key="5">
    <source>
        <dbReference type="Proteomes" id="UP001201985"/>
    </source>
</evidence>
<organism evidence="4 5">
    <name type="scientific">Teichococcus vastitatis</name>
    <dbReference type="NCBI Taxonomy" id="2307076"/>
    <lineage>
        <taxon>Bacteria</taxon>
        <taxon>Pseudomonadati</taxon>
        <taxon>Pseudomonadota</taxon>
        <taxon>Alphaproteobacteria</taxon>
        <taxon>Acetobacterales</taxon>
        <taxon>Roseomonadaceae</taxon>
        <taxon>Roseomonas</taxon>
    </lineage>
</organism>